<proteinExistence type="predicted"/>
<evidence type="ECO:0000313" key="2">
    <source>
        <dbReference type="Proteomes" id="UP001157006"/>
    </source>
</evidence>
<organism evidence="1 2">
    <name type="scientific">Vicia faba</name>
    <name type="common">Broad bean</name>
    <name type="synonym">Faba vulgaris</name>
    <dbReference type="NCBI Taxonomy" id="3906"/>
    <lineage>
        <taxon>Eukaryota</taxon>
        <taxon>Viridiplantae</taxon>
        <taxon>Streptophyta</taxon>
        <taxon>Embryophyta</taxon>
        <taxon>Tracheophyta</taxon>
        <taxon>Spermatophyta</taxon>
        <taxon>Magnoliopsida</taxon>
        <taxon>eudicotyledons</taxon>
        <taxon>Gunneridae</taxon>
        <taxon>Pentapetalae</taxon>
        <taxon>rosids</taxon>
        <taxon>fabids</taxon>
        <taxon>Fabales</taxon>
        <taxon>Fabaceae</taxon>
        <taxon>Papilionoideae</taxon>
        <taxon>50 kb inversion clade</taxon>
        <taxon>NPAAA clade</taxon>
        <taxon>Hologalegina</taxon>
        <taxon>IRL clade</taxon>
        <taxon>Fabeae</taxon>
        <taxon>Vicia</taxon>
    </lineage>
</organism>
<evidence type="ECO:0000313" key="1">
    <source>
        <dbReference type="EMBL" id="CAI8589296.1"/>
    </source>
</evidence>
<name>A0AAV0YTL8_VICFA</name>
<reference evidence="1 2" key="1">
    <citation type="submission" date="2023-01" db="EMBL/GenBank/DDBJ databases">
        <authorList>
            <person name="Kreplak J."/>
        </authorList>
    </citation>
    <scope>NUCLEOTIDE SEQUENCE [LARGE SCALE GENOMIC DNA]</scope>
</reference>
<protein>
    <submittedName>
        <fullName evidence="1">Uncharacterized protein</fullName>
    </submittedName>
</protein>
<dbReference type="Proteomes" id="UP001157006">
    <property type="component" value="Chromosome 1L"/>
</dbReference>
<dbReference type="EMBL" id="OX451736">
    <property type="protein sequence ID" value="CAI8589296.1"/>
    <property type="molecule type" value="Genomic_DNA"/>
</dbReference>
<gene>
    <name evidence="1" type="ORF">VFH_I387080</name>
</gene>
<accession>A0AAV0YTL8</accession>
<keyword evidence="2" id="KW-1185">Reference proteome</keyword>
<dbReference type="AlphaFoldDB" id="A0AAV0YTL8"/>
<sequence length="139" mass="15990">MVFSLPEDLVAVDSHGAFEALRLRSFCGSNFHHRASERRRAHGGGKTRWWLTRDKEYNGGRRRRQAVESSRRSGDHKHTAYLLISSTTFDAEKFSDYFDLAPIFKIPGRRYPIEIHFTKAPEPNYLDAAIVTTLQIHAT</sequence>